<reference evidence="3" key="1">
    <citation type="submission" date="2018-07" db="EMBL/GenBank/DDBJ databases">
        <authorList>
            <person name="Safronova V.I."/>
            <person name="Chirak E.R."/>
            <person name="Sazanova A.L."/>
        </authorList>
    </citation>
    <scope>NUCLEOTIDE SEQUENCE [LARGE SCALE GENOMIC DNA]</scope>
    <source>
        <strain evidence="3">RCAM04685</strain>
    </source>
</reference>
<protein>
    <submittedName>
        <fullName evidence="2">SDR family NAD(P)-dependent oxidoreductase</fullName>
    </submittedName>
</protein>
<proteinExistence type="inferred from homology"/>
<dbReference type="EMBL" id="QQTP01000011">
    <property type="protein sequence ID" value="RDJ22176.1"/>
    <property type="molecule type" value="Genomic_DNA"/>
</dbReference>
<keyword evidence="3" id="KW-1185">Reference proteome</keyword>
<dbReference type="PANTHER" id="PTHR42760:SF135">
    <property type="entry name" value="BLL7886 PROTEIN"/>
    <property type="match status" value="1"/>
</dbReference>
<accession>A0A370L3A2</accession>
<dbReference type="AlphaFoldDB" id="A0A370L3A2"/>
<name>A0A370L3A2_9HYPH</name>
<gene>
    <name evidence="2" type="ORF">DWE98_19965</name>
</gene>
<dbReference type="FunFam" id="3.40.50.720:FF:000084">
    <property type="entry name" value="Short-chain dehydrogenase reductase"/>
    <property type="match status" value="1"/>
</dbReference>
<dbReference type="OrthoDB" id="9793325at2"/>
<dbReference type="Proteomes" id="UP000255207">
    <property type="component" value="Unassembled WGS sequence"/>
</dbReference>
<dbReference type="GO" id="GO:0016616">
    <property type="term" value="F:oxidoreductase activity, acting on the CH-OH group of donors, NAD or NADP as acceptor"/>
    <property type="evidence" value="ECO:0007669"/>
    <property type="project" value="TreeGrafter"/>
</dbReference>
<comment type="caution">
    <text evidence="2">The sequence shown here is derived from an EMBL/GenBank/DDBJ whole genome shotgun (WGS) entry which is preliminary data.</text>
</comment>
<dbReference type="InterPro" id="IPR002347">
    <property type="entry name" value="SDR_fam"/>
</dbReference>
<dbReference type="Gene3D" id="3.40.50.720">
    <property type="entry name" value="NAD(P)-binding Rossmann-like Domain"/>
    <property type="match status" value="1"/>
</dbReference>
<dbReference type="RefSeq" id="WP_114831055.1">
    <property type="nucleotide sequence ID" value="NZ_QQTO01000034.1"/>
</dbReference>
<dbReference type="PANTHER" id="PTHR42760">
    <property type="entry name" value="SHORT-CHAIN DEHYDROGENASES/REDUCTASES FAMILY MEMBER"/>
    <property type="match status" value="1"/>
</dbReference>
<dbReference type="PRINTS" id="PR00080">
    <property type="entry name" value="SDRFAMILY"/>
</dbReference>
<comment type="similarity">
    <text evidence="1">Belongs to the short-chain dehydrogenases/reductases (SDR) family.</text>
</comment>
<evidence type="ECO:0000256" key="1">
    <source>
        <dbReference type="ARBA" id="ARBA00006484"/>
    </source>
</evidence>
<evidence type="ECO:0000313" key="2">
    <source>
        <dbReference type="EMBL" id="RDJ22176.1"/>
    </source>
</evidence>
<evidence type="ECO:0000313" key="3">
    <source>
        <dbReference type="Proteomes" id="UP000255207"/>
    </source>
</evidence>
<dbReference type="SUPFAM" id="SSF51735">
    <property type="entry name" value="NAD(P)-binding Rossmann-fold domains"/>
    <property type="match status" value="1"/>
</dbReference>
<organism evidence="2 3">
    <name type="scientific">Bosea caraganae</name>
    <dbReference type="NCBI Taxonomy" id="2763117"/>
    <lineage>
        <taxon>Bacteria</taxon>
        <taxon>Pseudomonadati</taxon>
        <taxon>Pseudomonadota</taxon>
        <taxon>Alphaproteobacteria</taxon>
        <taxon>Hyphomicrobiales</taxon>
        <taxon>Boseaceae</taxon>
        <taxon>Bosea</taxon>
    </lineage>
</organism>
<dbReference type="Pfam" id="PF13561">
    <property type="entry name" value="adh_short_C2"/>
    <property type="match status" value="1"/>
</dbReference>
<dbReference type="GO" id="GO:0030497">
    <property type="term" value="P:fatty acid elongation"/>
    <property type="evidence" value="ECO:0007669"/>
    <property type="project" value="TreeGrafter"/>
</dbReference>
<dbReference type="PRINTS" id="PR00081">
    <property type="entry name" value="GDHRDH"/>
</dbReference>
<dbReference type="InterPro" id="IPR036291">
    <property type="entry name" value="NAD(P)-bd_dom_sf"/>
</dbReference>
<sequence length="258" mass="26317">MELGLKGKVAIVTGGSRGIGLACAKALAAEGCELLLAARGEEGLQRAAADLVAVGAKVATLAIDVTEPSAGAAIVEAALKAFGRLDVVIANAGGVVGARSFAEADDAAWLGTFQLNVGHSVALLRAAVPYLEKSEQGSAVFIASISGRNPMTAGAPYAAAKAGLIHAARSLAWELGPKHIRVNALSPGSILFEGGGWARRKAEMPDVMAAFETAEFPWGRLGSPEEIANVAVFLASPRSTWINAADIPVDGGQRKPSL</sequence>